<reference evidence="2" key="2">
    <citation type="journal article" date="2016" name="G3 (Bethesda)">
        <title>Genome Evolution in Three Species of Cactophilic Drosophila.</title>
        <authorList>
            <person name="Sanchez-Flores A."/>
            <person name="Penazola F."/>
            <person name="Carpinteyro-Ponce J."/>
            <person name="Nazario-Yepiz N."/>
            <person name="Abreu-Goodger C."/>
            <person name="Machado C.A."/>
            <person name="Markow T.A."/>
        </authorList>
    </citation>
    <scope>NUCLEOTIDE SEQUENCE [LARGE SCALE GENOMIC DNA]</scope>
</reference>
<evidence type="ECO:0000313" key="3">
    <source>
        <dbReference type="RefSeq" id="XP_017872603.1"/>
    </source>
</evidence>
<dbReference type="Proteomes" id="UP000694904">
    <property type="component" value="Chromosome X"/>
</dbReference>
<keyword evidence="2" id="KW-1185">Reference proteome</keyword>
<dbReference type="RefSeq" id="XP_017872603.1">
    <property type="nucleotide sequence ID" value="XM_018017114.1"/>
</dbReference>
<name>A0ABM1PZG7_DROAR</name>
<protein>
    <submittedName>
        <fullName evidence="3">Uncharacterized protein LOC108620213</fullName>
    </submittedName>
</protein>
<organism evidence="2 3">
    <name type="scientific">Drosophila arizonae</name>
    <name type="common">Fruit fly</name>
    <dbReference type="NCBI Taxonomy" id="7263"/>
    <lineage>
        <taxon>Eukaryota</taxon>
        <taxon>Metazoa</taxon>
        <taxon>Ecdysozoa</taxon>
        <taxon>Arthropoda</taxon>
        <taxon>Hexapoda</taxon>
        <taxon>Insecta</taxon>
        <taxon>Pterygota</taxon>
        <taxon>Neoptera</taxon>
        <taxon>Endopterygota</taxon>
        <taxon>Diptera</taxon>
        <taxon>Brachycera</taxon>
        <taxon>Muscomorpha</taxon>
        <taxon>Ephydroidea</taxon>
        <taxon>Drosophilidae</taxon>
        <taxon>Drosophila</taxon>
    </lineage>
</organism>
<accession>A0ABM1PZG7</accession>
<feature type="signal peptide" evidence="1">
    <location>
        <begin position="1"/>
        <end position="23"/>
    </location>
</feature>
<proteinExistence type="predicted"/>
<evidence type="ECO:0000256" key="1">
    <source>
        <dbReference type="SAM" id="SignalP"/>
    </source>
</evidence>
<feature type="chain" id="PRO_5045710131" evidence="1">
    <location>
        <begin position="24"/>
        <end position="101"/>
    </location>
</feature>
<gene>
    <name evidence="3" type="primary">LOC108620213</name>
</gene>
<reference evidence="3" key="3">
    <citation type="submission" date="2025-08" db="UniProtKB">
        <authorList>
            <consortium name="RefSeq"/>
        </authorList>
    </citation>
    <scope>IDENTIFICATION</scope>
    <source>
        <tissue evidence="3">Whole organism</tissue>
    </source>
</reference>
<evidence type="ECO:0000313" key="2">
    <source>
        <dbReference type="Proteomes" id="UP000694904"/>
    </source>
</evidence>
<dbReference type="GeneID" id="108620213"/>
<sequence length="101" mass="11017">MEMCLAPFTLLLLLLLSCSCTDAKPQDLESSMLLAVAQMKQLVESGAAARNEHSVEVLGQKMGGATSFGFGDALRPAAGRRRRRQVELTLMRRPELTPINT</sequence>
<keyword evidence="1" id="KW-0732">Signal</keyword>
<reference evidence="2" key="1">
    <citation type="journal article" date="1997" name="Nucleic Acids Res.">
        <title>tRNAscan-SE: a program for improved detection of transfer RNA genes in genomic sequence.</title>
        <authorList>
            <person name="Lowe T.M."/>
            <person name="Eddy S.R."/>
        </authorList>
    </citation>
    <scope>NUCLEOTIDE SEQUENCE [LARGE SCALE GENOMIC DNA]</scope>
</reference>